<evidence type="ECO:0000313" key="2">
    <source>
        <dbReference type="Proteomes" id="UP000828251"/>
    </source>
</evidence>
<dbReference type="EMBL" id="JAIQCV010000012">
    <property type="protein sequence ID" value="KAH1039089.1"/>
    <property type="molecule type" value="Genomic_DNA"/>
</dbReference>
<feature type="non-terminal residue" evidence="1">
    <location>
        <position position="1"/>
    </location>
</feature>
<dbReference type="AlphaFoldDB" id="A0A9D3ZJ55"/>
<organism evidence="1 2">
    <name type="scientific">Gossypium stocksii</name>
    <dbReference type="NCBI Taxonomy" id="47602"/>
    <lineage>
        <taxon>Eukaryota</taxon>
        <taxon>Viridiplantae</taxon>
        <taxon>Streptophyta</taxon>
        <taxon>Embryophyta</taxon>
        <taxon>Tracheophyta</taxon>
        <taxon>Spermatophyta</taxon>
        <taxon>Magnoliopsida</taxon>
        <taxon>eudicotyledons</taxon>
        <taxon>Gunneridae</taxon>
        <taxon>Pentapetalae</taxon>
        <taxon>rosids</taxon>
        <taxon>malvids</taxon>
        <taxon>Malvales</taxon>
        <taxon>Malvaceae</taxon>
        <taxon>Malvoideae</taxon>
        <taxon>Gossypium</taxon>
    </lineage>
</organism>
<sequence length="60" mass="6974">ETGPILQELARMNGLRALSHPLDMLRLTPTHQNEGPNLEKEYVAQEYPETEDEYKETFQT</sequence>
<dbReference type="Proteomes" id="UP000828251">
    <property type="component" value="Unassembled WGS sequence"/>
</dbReference>
<comment type="caution">
    <text evidence="1">The sequence shown here is derived from an EMBL/GenBank/DDBJ whole genome shotgun (WGS) entry which is preliminary data.</text>
</comment>
<reference evidence="1 2" key="1">
    <citation type="journal article" date="2021" name="Plant Biotechnol. J.">
        <title>Multi-omics assisted identification of the key and species-specific regulatory components of drought-tolerant mechanisms in Gossypium stocksii.</title>
        <authorList>
            <person name="Yu D."/>
            <person name="Ke L."/>
            <person name="Zhang D."/>
            <person name="Wu Y."/>
            <person name="Sun Y."/>
            <person name="Mei J."/>
            <person name="Sun J."/>
            <person name="Sun Y."/>
        </authorList>
    </citation>
    <scope>NUCLEOTIDE SEQUENCE [LARGE SCALE GENOMIC DNA]</scope>
    <source>
        <strain evidence="2">cv. E1</strain>
        <tissue evidence="1">Leaf</tissue>
    </source>
</reference>
<protein>
    <submittedName>
        <fullName evidence="1">Uncharacterized protein</fullName>
    </submittedName>
</protein>
<name>A0A9D3ZJ55_9ROSI</name>
<gene>
    <name evidence="1" type="ORF">J1N35_040832</name>
</gene>
<evidence type="ECO:0000313" key="1">
    <source>
        <dbReference type="EMBL" id="KAH1039089.1"/>
    </source>
</evidence>
<accession>A0A9D3ZJ55</accession>
<proteinExistence type="predicted"/>
<dbReference type="OrthoDB" id="1001242at2759"/>
<keyword evidence="2" id="KW-1185">Reference proteome</keyword>